<keyword evidence="4" id="KW-1185">Reference proteome</keyword>
<comment type="caution">
    <text evidence="3">The sequence shown here is derived from an EMBL/GenBank/DDBJ whole genome shotgun (WGS) entry which is preliminary data.</text>
</comment>
<dbReference type="InterPro" id="IPR030959">
    <property type="entry name" value="GWxTD_dom"/>
</dbReference>
<sequence length="274" mass="31963">MKAVLFLLIISSSLLSPLLAQSALEIRTSAPTYPNYVRVDDTLKVFSNELSYVNGVKIKDQYSVAIPPMEEDTVVEFRLKQEIENTFTVNQDRAFILAEKGLYVFFADSVDKVNTQSVLVTRKDFPKYKSLFELMRSLAYITNDEEYRAIWKSNDSLEAFGGFWLKLGKTEAKAQKLIKEYYQRVAYANEHYSSYKEGWRTDRGMVRIVYGKPQNIKSENGKETWYYTIGGKSVIFEFVYTPNKLSQKTYILTRSERYKESWYSAIKKWRQGIL</sequence>
<feature type="chain" id="PRO_5016245132" evidence="1">
    <location>
        <begin position="23"/>
        <end position="274"/>
    </location>
</feature>
<keyword evidence="1" id="KW-0732">Signal</keyword>
<accession>A0A315Z640</accession>
<evidence type="ECO:0000313" key="4">
    <source>
        <dbReference type="Proteomes" id="UP000245535"/>
    </source>
</evidence>
<organism evidence="3 4">
    <name type="scientific">Sediminitomix flava</name>
    <dbReference type="NCBI Taxonomy" id="379075"/>
    <lineage>
        <taxon>Bacteria</taxon>
        <taxon>Pseudomonadati</taxon>
        <taxon>Bacteroidota</taxon>
        <taxon>Cytophagia</taxon>
        <taxon>Cytophagales</taxon>
        <taxon>Flammeovirgaceae</taxon>
        <taxon>Sediminitomix</taxon>
    </lineage>
</organism>
<evidence type="ECO:0000313" key="3">
    <source>
        <dbReference type="EMBL" id="PWJ39124.1"/>
    </source>
</evidence>
<dbReference type="AlphaFoldDB" id="A0A315Z640"/>
<protein>
    <submittedName>
        <fullName evidence="3">GWxTD domain-containing protein</fullName>
    </submittedName>
</protein>
<feature type="domain" description="GWxTD" evidence="2">
    <location>
        <begin position="101"/>
        <end position="271"/>
    </location>
</feature>
<reference evidence="3 4" key="1">
    <citation type="submission" date="2018-03" db="EMBL/GenBank/DDBJ databases">
        <title>Genomic Encyclopedia of Archaeal and Bacterial Type Strains, Phase II (KMG-II): from individual species to whole genera.</title>
        <authorList>
            <person name="Goeker M."/>
        </authorList>
    </citation>
    <scope>NUCLEOTIDE SEQUENCE [LARGE SCALE GENOMIC DNA]</scope>
    <source>
        <strain evidence="3 4">DSM 28229</strain>
    </source>
</reference>
<gene>
    <name evidence="3" type="ORF">BC781_10625</name>
</gene>
<dbReference type="EMBL" id="QGDO01000006">
    <property type="protein sequence ID" value="PWJ39124.1"/>
    <property type="molecule type" value="Genomic_DNA"/>
</dbReference>
<evidence type="ECO:0000259" key="2">
    <source>
        <dbReference type="Pfam" id="PF20094"/>
    </source>
</evidence>
<feature type="signal peptide" evidence="1">
    <location>
        <begin position="1"/>
        <end position="22"/>
    </location>
</feature>
<proteinExistence type="predicted"/>
<name>A0A315Z640_SEDFL</name>
<evidence type="ECO:0000256" key="1">
    <source>
        <dbReference type="SAM" id="SignalP"/>
    </source>
</evidence>
<dbReference type="NCBIfam" id="TIGR04514">
    <property type="entry name" value="GWxTD_dom"/>
    <property type="match status" value="1"/>
</dbReference>
<dbReference type="OrthoDB" id="9814412at2"/>
<dbReference type="Pfam" id="PF20094">
    <property type="entry name" value="GWxTD_dom"/>
    <property type="match status" value="1"/>
</dbReference>
<dbReference type="Proteomes" id="UP000245535">
    <property type="component" value="Unassembled WGS sequence"/>
</dbReference>
<dbReference type="RefSeq" id="WP_109620874.1">
    <property type="nucleotide sequence ID" value="NZ_QGDO01000006.1"/>
</dbReference>